<feature type="chain" id="PRO_5045634429" evidence="1">
    <location>
        <begin position="27"/>
        <end position="526"/>
    </location>
</feature>
<dbReference type="GeneID" id="95983871"/>
<evidence type="ECO:0000313" key="3">
    <source>
        <dbReference type="Proteomes" id="UP001565368"/>
    </source>
</evidence>
<organism evidence="2 3">
    <name type="scientific">Vanrija albida</name>
    <dbReference type="NCBI Taxonomy" id="181172"/>
    <lineage>
        <taxon>Eukaryota</taxon>
        <taxon>Fungi</taxon>
        <taxon>Dikarya</taxon>
        <taxon>Basidiomycota</taxon>
        <taxon>Agaricomycotina</taxon>
        <taxon>Tremellomycetes</taxon>
        <taxon>Trichosporonales</taxon>
        <taxon>Trichosporonaceae</taxon>
        <taxon>Vanrija</taxon>
    </lineage>
</organism>
<protein>
    <submittedName>
        <fullName evidence="2">Uncharacterized protein</fullName>
    </submittedName>
</protein>
<evidence type="ECO:0000313" key="2">
    <source>
        <dbReference type="EMBL" id="KAL1411855.1"/>
    </source>
</evidence>
<keyword evidence="1" id="KW-0732">Signal</keyword>
<dbReference type="Proteomes" id="UP001565368">
    <property type="component" value="Unassembled WGS sequence"/>
</dbReference>
<evidence type="ECO:0000256" key="1">
    <source>
        <dbReference type="SAM" id="SignalP"/>
    </source>
</evidence>
<dbReference type="EMBL" id="JBBXJM010000002">
    <property type="protein sequence ID" value="KAL1411855.1"/>
    <property type="molecule type" value="Genomic_DNA"/>
</dbReference>
<sequence>MAVIWRRWPVLALAPVLLLVLYHLAARDDRGHSTVTKYMPLPRPLAHPQSVWGSGIGPLPFDPKQHHVLIATRPTWHEEVWLWTAGMLTELGVNHTVFTECDGRAANNSCIRYGLRELSEEVGLWKGDIHYKSELFAAVNTPLPNGHYADTIFLATEKDDLEWATDRLLDLWHARPDGHKFRVVGVYHEPTGDTDEYAERWGLSGALSFLTLSPHVQTHLEQRLRTKAASEEASWRGIENIPVRTIVPWFPADDAHLYPDTPAGAVEGAQRAAHSVPSRACINGMISPDRRAYGREFQRLEWWLERDPGLWGYRKLANGFFTPIAPNDPNTFKLLILGQRDTGYELPDPGVVAAAVDFVHDYDQHELYGHMAGVDMLLLAWNRAYRYLDSQASSSAFTTLETEVPLVVTDIITHAYDFLDDSVSIVRPNALPEIDVIGLFRLFPNATHPQVTHEELTRRVAHIYPPPYRPELHEQIATMLKAGWRRPRDNWKKKKADLKKRNLGVLRDVLSSPINQWDPDWQGGRE</sequence>
<name>A0ABR3QAW2_9TREE</name>
<keyword evidence="3" id="KW-1185">Reference proteome</keyword>
<gene>
    <name evidence="2" type="ORF">Q8F55_002828</name>
</gene>
<comment type="caution">
    <text evidence="2">The sequence shown here is derived from an EMBL/GenBank/DDBJ whole genome shotgun (WGS) entry which is preliminary data.</text>
</comment>
<reference evidence="2 3" key="1">
    <citation type="submission" date="2023-08" db="EMBL/GenBank/DDBJ databases">
        <title>Annotated Genome Sequence of Vanrija albida AlHP1.</title>
        <authorList>
            <person name="Herzog R."/>
        </authorList>
    </citation>
    <scope>NUCLEOTIDE SEQUENCE [LARGE SCALE GENOMIC DNA]</scope>
    <source>
        <strain evidence="2 3">AlHP1</strain>
    </source>
</reference>
<feature type="signal peptide" evidence="1">
    <location>
        <begin position="1"/>
        <end position="26"/>
    </location>
</feature>
<accession>A0ABR3QAW2</accession>
<dbReference type="RefSeq" id="XP_069211799.1">
    <property type="nucleotide sequence ID" value="XM_069351413.1"/>
</dbReference>
<proteinExistence type="predicted"/>